<dbReference type="EMBL" id="NIVC01003954">
    <property type="protein sequence ID" value="PAA49188.1"/>
    <property type="molecule type" value="Genomic_DNA"/>
</dbReference>
<dbReference type="SUPFAM" id="SSF56112">
    <property type="entry name" value="Protein kinase-like (PK-like)"/>
    <property type="match status" value="1"/>
</dbReference>
<feature type="chain" id="PRO_5012672962" description="guanylate cyclase" evidence="16">
    <location>
        <begin position="24"/>
        <end position="813"/>
    </location>
</feature>
<gene>
    <name evidence="18" type="ORF">BOX15_Mlig013975g1</name>
</gene>
<dbReference type="Gene3D" id="3.40.50.2300">
    <property type="match status" value="3"/>
</dbReference>
<evidence type="ECO:0000256" key="8">
    <source>
        <dbReference type="ARBA" id="ARBA00023134"/>
    </source>
</evidence>
<evidence type="ECO:0000256" key="2">
    <source>
        <dbReference type="ARBA" id="ARBA00004479"/>
    </source>
</evidence>
<evidence type="ECO:0000256" key="1">
    <source>
        <dbReference type="ARBA" id="ARBA00001436"/>
    </source>
</evidence>
<evidence type="ECO:0000259" key="17">
    <source>
        <dbReference type="PROSITE" id="PS50011"/>
    </source>
</evidence>
<dbReference type="AlphaFoldDB" id="A0A267DIN8"/>
<keyword evidence="6" id="KW-0547">Nucleotide-binding</keyword>
<feature type="signal peptide" evidence="16">
    <location>
        <begin position="1"/>
        <end position="23"/>
    </location>
</feature>
<accession>A0A267DIN8</accession>
<dbReference type="InterPro" id="IPR001245">
    <property type="entry name" value="Ser-Thr/Tyr_kinase_cat_dom"/>
</dbReference>
<evidence type="ECO:0000313" key="19">
    <source>
        <dbReference type="Proteomes" id="UP000215902"/>
    </source>
</evidence>
<sequence>MQKQTLLLLPLLILLDCPAEVKAEQFRLLCLLPQDSPYQFDHSLVAPSTDLVMDSLTARGLNKHFSLNISFENSTCSNRAALPAMEYYYSGRVDGFLGLACPESCSQVVQYSGERWNKPVVSIGAVEMAFRDSANIQYRHDIFVRVSFDSGELIHSIVKAIFLPNAWRKFFGMFTWSHGYAKNSGNLFMQGFNWVRQRMNMKADYFDTQNRTFTEEEITNTLKQRIASKYSVVVLCADPDTVRDIMIRAEELGFINGEYVFFNIDLFSSEKLTVRPWRRVNDTAERNSKAFRAYRSLMTITLRKPNSPEYRNFSRQVKELAYHKYNFTYPEEEVNSFVGAFHDAVLLYALAINDTLREHGSEGIRNGSLVTEKMKSRSFEGITGTVSINKNGDRNADYSLLDMDKDTGEFAVVAHYNGNKKVYELVKDRQIDWNNEENLPPKDIPTCGFDYSLCKKDLTQMALYAVVVLLVLICFLTILIFVIYRKLRLESELHGMNWRIAWEELEPTERVAARRRSLAQPQPPPPQKQTTNKKKRARLNQKKQQQQQPHWFFANHHGTKRSNRGDPDEAAAETLPLRPSGGGANDSGGGDIGAGDSQSVVQMDSASMESVETIAGVPLSQIPTAQLFAKTAYYKGTLVALKQLNLRNKRIEVTNRLLMEVKRVKDLASDNVVRFIGACLDPPNECLVTEYCPKGSLQDILENDNLNLDWMFKLSLMADICRGMIYLHHSFGSHGNLKSSNCMVDSRFSLKIADFGLQSLRSNKLEYRDKEDGDYSTYRNKLWTAPELLRLPNPHSKAPRRATSTASPSSVRK</sequence>
<dbReference type="PRINTS" id="PR00255">
    <property type="entry name" value="NATPEPTIDER"/>
</dbReference>
<dbReference type="GO" id="GO:0004672">
    <property type="term" value="F:protein kinase activity"/>
    <property type="evidence" value="ECO:0007669"/>
    <property type="project" value="InterPro"/>
</dbReference>
<evidence type="ECO:0000256" key="3">
    <source>
        <dbReference type="ARBA" id="ARBA00012202"/>
    </source>
</evidence>
<keyword evidence="9 15" id="KW-0472">Membrane</keyword>
<evidence type="ECO:0000256" key="5">
    <source>
        <dbReference type="ARBA" id="ARBA00022729"/>
    </source>
</evidence>
<dbReference type="InterPro" id="IPR011009">
    <property type="entry name" value="Kinase-like_dom_sf"/>
</dbReference>
<dbReference type="PANTHER" id="PTHR11920:SF494">
    <property type="entry name" value="ATRIAL NATRIURETIC PEPTIDE RECEPTOR 2"/>
    <property type="match status" value="1"/>
</dbReference>
<dbReference type="EC" id="4.6.1.2" evidence="3"/>
<keyword evidence="4 15" id="KW-0812">Transmembrane</keyword>
<dbReference type="GO" id="GO:0004016">
    <property type="term" value="F:adenylate cyclase activity"/>
    <property type="evidence" value="ECO:0007669"/>
    <property type="project" value="TreeGrafter"/>
</dbReference>
<evidence type="ECO:0000256" key="7">
    <source>
        <dbReference type="ARBA" id="ARBA00022989"/>
    </source>
</evidence>
<dbReference type="PROSITE" id="PS50011">
    <property type="entry name" value="PROTEIN_KINASE_DOM"/>
    <property type="match status" value="1"/>
</dbReference>
<keyword evidence="13" id="KW-0141">cGMP biosynthesis</keyword>
<evidence type="ECO:0000256" key="9">
    <source>
        <dbReference type="ARBA" id="ARBA00023136"/>
    </source>
</evidence>
<keyword evidence="10" id="KW-0675">Receptor</keyword>
<dbReference type="SUPFAM" id="SSF53822">
    <property type="entry name" value="Periplasmic binding protein-like I"/>
    <property type="match status" value="1"/>
</dbReference>
<evidence type="ECO:0000313" key="18">
    <source>
        <dbReference type="EMBL" id="PAA49188.1"/>
    </source>
</evidence>
<feature type="region of interest" description="Disordered" evidence="14">
    <location>
        <begin position="789"/>
        <end position="813"/>
    </location>
</feature>
<keyword evidence="5 16" id="KW-0732">Signal</keyword>
<dbReference type="STRING" id="282301.A0A267DIN8"/>
<evidence type="ECO:0000256" key="11">
    <source>
        <dbReference type="ARBA" id="ARBA00023180"/>
    </source>
</evidence>
<evidence type="ECO:0000256" key="12">
    <source>
        <dbReference type="ARBA" id="ARBA00023239"/>
    </source>
</evidence>
<proteinExistence type="predicted"/>
<dbReference type="InterPro" id="IPR001170">
    <property type="entry name" value="ANPR/GUC"/>
</dbReference>
<feature type="region of interest" description="Disordered" evidence="14">
    <location>
        <begin position="512"/>
        <end position="603"/>
    </location>
</feature>
<dbReference type="FunFam" id="3.40.50.2300:FF:000153">
    <property type="entry name" value="Guanylate cyclase"/>
    <property type="match status" value="1"/>
</dbReference>
<evidence type="ECO:0000256" key="16">
    <source>
        <dbReference type="SAM" id="SignalP"/>
    </source>
</evidence>
<dbReference type="Pfam" id="PF01094">
    <property type="entry name" value="ANF_receptor"/>
    <property type="match status" value="1"/>
</dbReference>
<protein>
    <recommendedName>
        <fullName evidence="3">guanylate cyclase</fullName>
        <ecNumber evidence="3">4.6.1.2</ecNumber>
    </recommendedName>
</protein>
<organism evidence="18 19">
    <name type="scientific">Macrostomum lignano</name>
    <dbReference type="NCBI Taxonomy" id="282301"/>
    <lineage>
        <taxon>Eukaryota</taxon>
        <taxon>Metazoa</taxon>
        <taxon>Spiralia</taxon>
        <taxon>Lophotrochozoa</taxon>
        <taxon>Platyhelminthes</taxon>
        <taxon>Rhabditophora</taxon>
        <taxon>Macrostomorpha</taxon>
        <taxon>Macrostomida</taxon>
        <taxon>Macrostomidae</taxon>
        <taxon>Macrostomum</taxon>
    </lineage>
</organism>
<evidence type="ECO:0000256" key="4">
    <source>
        <dbReference type="ARBA" id="ARBA00022692"/>
    </source>
</evidence>
<dbReference type="PANTHER" id="PTHR11920">
    <property type="entry name" value="GUANYLYL CYCLASE"/>
    <property type="match status" value="1"/>
</dbReference>
<comment type="subcellular location">
    <subcellularLocation>
        <location evidence="2">Membrane</location>
        <topology evidence="2">Single-pass type I membrane protein</topology>
    </subcellularLocation>
</comment>
<evidence type="ECO:0000256" key="6">
    <source>
        <dbReference type="ARBA" id="ARBA00022741"/>
    </source>
</evidence>
<evidence type="ECO:0000256" key="14">
    <source>
        <dbReference type="SAM" id="MobiDB-lite"/>
    </source>
</evidence>
<dbReference type="GO" id="GO:0007168">
    <property type="term" value="P:receptor guanylyl cyclase signaling pathway"/>
    <property type="evidence" value="ECO:0007669"/>
    <property type="project" value="TreeGrafter"/>
</dbReference>
<dbReference type="GO" id="GO:0005525">
    <property type="term" value="F:GTP binding"/>
    <property type="evidence" value="ECO:0007669"/>
    <property type="project" value="UniProtKB-KW"/>
</dbReference>
<dbReference type="InterPro" id="IPR001828">
    <property type="entry name" value="ANF_lig-bd_rcpt"/>
</dbReference>
<dbReference type="GO" id="GO:0005524">
    <property type="term" value="F:ATP binding"/>
    <property type="evidence" value="ECO:0007669"/>
    <property type="project" value="InterPro"/>
</dbReference>
<dbReference type="Gene3D" id="1.10.510.10">
    <property type="entry name" value="Transferase(Phosphotransferase) domain 1"/>
    <property type="match status" value="1"/>
</dbReference>
<dbReference type="GO" id="GO:0005886">
    <property type="term" value="C:plasma membrane"/>
    <property type="evidence" value="ECO:0007669"/>
    <property type="project" value="TreeGrafter"/>
</dbReference>
<evidence type="ECO:0000256" key="10">
    <source>
        <dbReference type="ARBA" id="ARBA00023170"/>
    </source>
</evidence>
<keyword evidence="7 15" id="KW-1133">Transmembrane helix</keyword>
<keyword evidence="11" id="KW-0325">Glycoprotein</keyword>
<dbReference type="GO" id="GO:0001653">
    <property type="term" value="F:peptide receptor activity"/>
    <property type="evidence" value="ECO:0007669"/>
    <property type="project" value="TreeGrafter"/>
</dbReference>
<comment type="catalytic activity">
    <reaction evidence="1">
        <text>GTP = 3',5'-cyclic GMP + diphosphate</text>
        <dbReference type="Rhea" id="RHEA:13665"/>
        <dbReference type="ChEBI" id="CHEBI:33019"/>
        <dbReference type="ChEBI" id="CHEBI:37565"/>
        <dbReference type="ChEBI" id="CHEBI:57746"/>
        <dbReference type="EC" id="4.6.1.2"/>
    </reaction>
</comment>
<dbReference type="InterPro" id="IPR000719">
    <property type="entry name" value="Prot_kinase_dom"/>
</dbReference>
<name>A0A267DIN8_9PLAT</name>
<dbReference type="InterPro" id="IPR028082">
    <property type="entry name" value="Peripla_BP_I"/>
</dbReference>
<dbReference type="InterPro" id="IPR050401">
    <property type="entry name" value="Cyclic_nucleotide_synthase"/>
</dbReference>
<dbReference type="OrthoDB" id="1890790at2759"/>
<feature type="compositionally biased region" description="Polar residues" evidence="14">
    <location>
        <begin position="802"/>
        <end position="813"/>
    </location>
</feature>
<keyword evidence="8" id="KW-0342">GTP-binding</keyword>
<keyword evidence="12" id="KW-0456">Lyase</keyword>
<feature type="compositionally biased region" description="Gly residues" evidence="14">
    <location>
        <begin position="580"/>
        <end position="593"/>
    </location>
</feature>
<reference evidence="18 19" key="1">
    <citation type="submission" date="2017-06" db="EMBL/GenBank/DDBJ databases">
        <title>A platform for efficient transgenesis in Macrostomum lignano, a flatworm model organism for stem cell research.</title>
        <authorList>
            <person name="Berezikov E."/>
        </authorList>
    </citation>
    <scope>NUCLEOTIDE SEQUENCE [LARGE SCALE GENOMIC DNA]</scope>
    <source>
        <strain evidence="18">DV1</strain>
        <tissue evidence="18">Whole organism</tissue>
    </source>
</reference>
<comment type="caution">
    <text evidence="18">The sequence shown here is derived from an EMBL/GenBank/DDBJ whole genome shotgun (WGS) entry which is preliminary data.</text>
</comment>
<dbReference type="GO" id="GO:0004383">
    <property type="term" value="F:guanylate cyclase activity"/>
    <property type="evidence" value="ECO:0007669"/>
    <property type="project" value="UniProtKB-EC"/>
</dbReference>
<dbReference type="Proteomes" id="UP000215902">
    <property type="component" value="Unassembled WGS sequence"/>
</dbReference>
<feature type="domain" description="Protein kinase" evidence="17">
    <location>
        <begin position="586"/>
        <end position="813"/>
    </location>
</feature>
<evidence type="ECO:0000256" key="15">
    <source>
        <dbReference type="SAM" id="Phobius"/>
    </source>
</evidence>
<keyword evidence="19" id="KW-1185">Reference proteome</keyword>
<feature type="transmembrane region" description="Helical" evidence="15">
    <location>
        <begin position="461"/>
        <end position="484"/>
    </location>
</feature>
<dbReference type="Pfam" id="PF07714">
    <property type="entry name" value="PK_Tyr_Ser-Thr"/>
    <property type="match status" value="1"/>
</dbReference>
<feature type="compositionally biased region" description="Basic residues" evidence="14">
    <location>
        <begin position="531"/>
        <end position="541"/>
    </location>
</feature>
<evidence type="ECO:0000256" key="13">
    <source>
        <dbReference type="ARBA" id="ARBA00023293"/>
    </source>
</evidence>